<sequence length="127" mass="14403">MSRSSKLSMRRWVLIQSHVGFSILEFLSIHVTLRPTGSPYWNANSHGEGGREQEFALDSEAELNIAPLGILIEKYVYQGHSLPVALWNVCMLIYYEKWKPNEKDDRILDAFKPCEGSCGKFDAANAI</sequence>
<accession>A0AAN9LLM5</accession>
<evidence type="ECO:0000313" key="2">
    <source>
        <dbReference type="Proteomes" id="UP001367508"/>
    </source>
</evidence>
<keyword evidence="2" id="KW-1185">Reference proteome</keyword>
<comment type="caution">
    <text evidence="1">The sequence shown here is derived from an EMBL/GenBank/DDBJ whole genome shotgun (WGS) entry which is preliminary data.</text>
</comment>
<name>A0AAN9LLM5_CANGL</name>
<evidence type="ECO:0000313" key="1">
    <source>
        <dbReference type="EMBL" id="KAK7338365.1"/>
    </source>
</evidence>
<dbReference type="AlphaFoldDB" id="A0AAN9LLM5"/>
<proteinExistence type="predicted"/>
<protein>
    <submittedName>
        <fullName evidence="1">Uncharacterized protein</fullName>
    </submittedName>
</protein>
<gene>
    <name evidence="1" type="ORF">VNO77_18972</name>
</gene>
<dbReference type="EMBL" id="JAYMYQ010000004">
    <property type="protein sequence ID" value="KAK7338365.1"/>
    <property type="molecule type" value="Genomic_DNA"/>
</dbReference>
<dbReference type="Proteomes" id="UP001367508">
    <property type="component" value="Unassembled WGS sequence"/>
</dbReference>
<organism evidence="1 2">
    <name type="scientific">Canavalia gladiata</name>
    <name type="common">Sword bean</name>
    <name type="synonym">Dolichos gladiatus</name>
    <dbReference type="NCBI Taxonomy" id="3824"/>
    <lineage>
        <taxon>Eukaryota</taxon>
        <taxon>Viridiplantae</taxon>
        <taxon>Streptophyta</taxon>
        <taxon>Embryophyta</taxon>
        <taxon>Tracheophyta</taxon>
        <taxon>Spermatophyta</taxon>
        <taxon>Magnoliopsida</taxon>
        <taxon>eudicotyledons</taxon>
        <taxon>Gunneridae</taxon>
        <taxon>Pentapetalae</taxon>
        <taxon>rosids</taxon>
        <taxon>fabids</taxon>
        <taxon>Fabales</taxon>
        <taxon>Fabaceae</taxon>
        <taxon>Papilionoideae</taxon>
        <taxon>50 kb inversion clade</taxon>
        <taxon>NPAAA clade</taxon>
        <taxon>indigoferoid/millettioid clade</taxon>
        <taxon>Phaseoleae</taxon>
        <taxon>Canavalia</taxon>
    </lineage>
</organism>
<reference evidence="1 2" key="1">
    <citation type="submission" date="2024-01" db="EMBL/GenBank/DDBJ databases">
        <title>The genomes of 5 underutilized Papilionoideae crops provide insights into root nodulation and disease resistanc.</title>
        <authorList>
            <person name="Jiang F."/>
        </authorList>
    </citation>
    <scope>NUCLEOTIDE SEQUENCE [LARGE SCALE GENOMIC DNA]</scope>
    <source>
        <strain evidence="1">LVBAO_FW01</strain>
        <tissue evidence="1">Leaves</tissue>
    </source>
</reference>